<keyword evidence="1" id="KW-0808">Transferase</keyword>
<evidence type="ECO:0000259" key="3">
    <source>
        <dbReference type="PROSITE" id="PS51186"/>
    </source>
</evidence>
<dbReference type="Pfam" id="PF00583">
    <property type="entry name" value="Acetyltransf_1"/>
    <property type="match status" value="1"/>
</dbReference>
<reference evidence="5" key="1">
    <citation type="journal article" date="2019" name="Int. J. Syst. Evol. Microbiol.">
        <title>The Global Catalogue of Microorganisms (GCM) 10K type strain sequencing project: providing services to taxonomists for standard genome sequencing and annotation.</title>
        <authorList>
            <consortium name="The Broad Institute Genomics Platform"/>
            <consortium name="The Broad Institute Genome Sequencing Center for Infectious Disease"/>
            <person name="Wu L."/>
            <person name="Ma J."/>
        </authorList>
    </citation>
    <scope>NUCLEOTIDE SEQUENCE [LARGE SCALE GENOMIC DNA]</scope>
    <source>
        <strain evidence="5">JCM 4416</strain>
    </source>
</reference>
<sequence>MTGLRIRPMTAGDSDEVAAMRVRGWRHAYRGLMPQAYLDGMDVAAEAERQRARLAAGDGSVVNLVAEAEDGTLAGWAAYGPYRDGEVRTGDGELYALYLPPERIGQGVGRTLLTEVTARCTAAGHPRMLLWVLKENVRARRFYEAAGFTPDGTEEPFEVAGATVPEVRYARPLTG</sequence>
<dbReference type="Gene3D" id="3.40.630.30">
    <property type="match status" value="1"/>
</dbReference>
<evidence type="ECO:0000313" key="4">
    <source>
        <dbReference type="EMBL" id="GGS26877.1"/>
    </source>
</evidence>
<evidence type="ECO:0000256" key="1">
    <source>
        <dbReference type="ARBA" id="ARBA00022679"/>
    </source>
</evidence>
<protein>
    <submittedName>
        <fullName evidence="4">N-acetyltransferase</fullName>
    </submittedName>
</protein>
<gene>
    <name evidence="4" type="ORF">GCM10010285_00820</name>
</gene>
<dbReference type="PROSITE" id="PS51186">
    <property type="entry name" value="GNAT"/>
    <property type="match status" value="1"/>
</dbReference>
<dbReference type="PANTHER" id="PTHR43877">
    <property type="entry name" value="AMINOALKYLPHOSPHONATE N-ACETYLTRANSFERASE-RELATED-RELATED"/>
    <property type="match status" value="1"/>
</dbReference>
<dbReference type="InterPro" id="IPR016181">
    <property type="entry name" value="Acyl_CoA_acyltransferase"/>
</dbReference>
<dbReference type="SUPFAM" id="SSF55729">
    <property type="entry name" value="Acyl-CoA N-acyltransferases (Nat)"/>
    <property type="match status" value="1"/>
</dbReference>
<keyword evidence="2" id="KW-0012">Acyltransferase</keyword>
<proteinExistence type="predicted"/>
<dbReference type="CDD" id="cd04301">
    <property type="entry name" value="NAT_SF"/>
    <property type="match status" value="1"/>
</dbReference>
<dbReference type="InterPro" id="IPR050832">
    <property type="entry name" value="Bact_Acetyltransf"/>
</dbReference>
<dbReference type="EMBL" id="BMTX01000001">
    <property type="protein sequence ID" value="GGS26877.1"/>
    <property type="molecule type" value="Genomic_DNA"/>
</dbReference>
<organism evidence="4 5">
    <name type="scientific">Streptomyces pseudogriseolus</name>
    <name type="common">Streptomyces gancidicus</name>
    <name type="synonym">Streptomyces rubiginosus</name>
    <dbReference type="NCBI Taxonomy" id="36817"/>
    <lineage>
        <taxon>Bacteria</taxon>
        <taxon>Bacillati</taxon>
        <taxon>Actinomycetota</taxon>
        <taxon>Actinomycetes</taxon>
        <taxon>Kitasatosporales</taxon>
        <taxon>Streptomycetaceae</taxon>
        <taxon>Streptomyces</taxon>
        <taxon>Streptomyces pseudogriseolus group</taxon>
    </lineage>
</organism>
<name>A0ABQ2SHZ1_STREZ</name>
<comment type="caution">
    <text evidence="4">The sequence shown here is derived from an EMBL/GenBank/DDBJ whole genome shotgun (WGS) entry which is preliminary data.</text>
</comment>
<evidence type="ECO:0000313" key="5">
    <source>
        <dbReference type="Proteomes" id="UP000597853"/>
    </source>
</evidence>
<evidence type="ECO:0000256" key="2">
    <source>
        <dbReference type="ARBA" id="ARBA00023315"/>
    </source>
</evidence>
<feature type="domain" description="N-acetyltransferase" evidence="3">
    <location>
        <begin position="4"/>
        <end position="174"/>
    </location>
</feature>
<dbReference type="InterPro" id="IPR000182">
    <property type="entry name" value="GNAT_dom"/>
</dbReference>
<accession>A0ABQ2SHZ1</accession>
<dbReference type="Proteomes" id="UP000597853">
    <property type="component" value="Unassembled WGS sequence"/>
</dbReference>
<keyword evidence="5" id="KW-1185">Reference proteome</keyword>